<dbReference type="InterPro" id="IPR011527">
    <property type="entry name" value="ABC1_TM_dom"/>
</dbReference>
<keyword evidence="9" id="KW-0445">Lipid transport</keyword>
<feature type="domain" description="ABC transmembrane type-1" evidence="15">
    <location>
        <begin position="21"/>
        <end position="304"/>
    </location>
</feature>
<comment type="caution">
    <text evidence="16">The sequence shown here is derived from an EMBL/GenBank/DDBJ whole genome shotgun (WGS) entry which is preliminary data.</text>
</comment>
<evidence type="ECO:0000256" key="9">
    <source>
        <dbReference type="ARBA" id="ARBA00023055"/>
    </source>
</evidence>
<dbReference type="Gene3D" id="1.20.1560.10">
    <property type="entry name" value="ABC transporter type 1, transmembrane domain"/>
    <property type="match status" value="1"/>
</dbReference>
<evidence type="ECO:0000313" key="16">
    <source>
        <dbReference type="EMBL" id="RCL37738.1"/>
    </source>
</evidence>
<evidence type="ECO:0000256" key="8">
    <source>
        <dbReference type="ARBA" id="ARBA00022989"/>
    </source>
</evidence>
<dbReference type="InterPro" id="IPR011917">
    <property type="entry name" value="ABC_transpr_lipidA"/>
</dbReference>
<dbReference type="PROSITE" id="PS50929">
    <property type="entry name" value="ABC_TM1F"/>
    <property type="match status" value="1"/>
</dbReference>
<keyword evidence="4 13" id="KW-0812">Transmembrane</keyword>
<dbReference type="GO" id="GO:0005886">
    <property type="term" value="C:plasma membrane"/>
    <property type="evidence" value="ECO:0007669"/>
    <property type="project" value="UniProtKB-SubCell"/>
</dbReference>
<dbReference type="HAMAP" id="MF_00409">
    <property type="entry name" value="LpxK"/>
    <property type="match status" value="1"/>
</dbReference>
<evidence type="ECO:0000256" key="4">
    <source>
        <dbReference type="ARBA" id="ARBA00022692"/>
    </source>
</evidence>
<dbReference type="FunFam" id="3.40.50.300:FF:000218">
    <property type="entry name" value="Multidrug ABC transporter ATP-binding protein"/>
    <property type="match status" value="1"/>
</dbReference>
<keyword evidence="11" id="KW-0444">Lipid biosynthesis</keyword>
<keyword evidence="7" id="KW-1278">Translocase</keyword>
<feature type="binding site" evidence="11">
    <location>
        <begin position="647"/>
        <end position="654"/>
    </location>
    <ligand>
        <name>ATP</name>
        <dbReference type="ChEBI" id="CHEBI:30616"/>
    </ligand>
</feature>
<dbReference type="Pfam" id="PF02606">
    <property type="entry name" value="LpxK"/>
    <property type="match status" value="1"/>
</dbReference>
<feature type="transmembrane region" description="Helical" evidence="13">
    <location>
        <begin position="139"/>
        <end position="156"/>
    </location>
</feature>
<dbReference type="InterPro" id="IPR003593">
    <property type="entry name" value="AAA+_ATPase"/>
</dbReference>
<evidence type="ECO:0000313" key="17">
    <source>
        <dbReference type="Proteomes" id="UP000252147"/>
    </source>
</evidence>
<dbReference type="Gene3D" id="3.40.50.300">
    <property type="entry name" value="P-loop containing nucleotide triphosphate hydrolases"/>
    <property type="match status" value="1"/>
</dbReference>
<evidence type="ECO:0000256" key="6">
    <source>
        <dbReference type="ARBA" id="ARBA00022840"/>
    </source>
</evidence>
<dbReference type="GO" id="GO:0009245">
    <property type="term" value="P:lipid A biosynthetic process"/>
    <property type="evidence" value="ECO:0007669"/>
    <property type="project" value="UniProtKB-UniRule"/>
</dbReference>
<dbReference type="EMBL" id="QOPD01000007">
    <property type="protein sequence ID" value="RCL37738.1"/>
    <property type="molecule type" value="Genomic_DNA"/>
</dbReference>
<dbReference type="InterPro" id="IPR039421">
    <property type="entry name" value="Type_1_exporter"/>
</dbReference>
<feature type="transmembrane region" description="Helical" evidence="13">
    <location>
        <begin position="20"/>
        <end position="41"/>
    </location>
</feature>
<dbReference type="InterPro" id="IPR017871">
    <property type="entry name" value="ABC_transporter-like_CS"/>
</dbReference>
<keyword evidence="5 11" id="KW-0547">Nucleotide-binding</keyword>
<reference evidence="16 17" key="1">
    <citation type="journal article" date="2018" name="Microbiome">
        <title>Fine metagenomic profile of the Mediterranean stratified and mixed water columns revealed by assembly and recruitment.</title>
        <authorList>
            <person name="Haro-Moreno J.M."/>
            <person name="Lopez-Perez M."/>
            <person name="De La Torre J.R."/>
            <person name="Picazo A."/>
            <person name="Camacho A."/>
            <person name="Rodriguez-Valera F."/>
        </authorList>
    </citation>
    <scope>NUCLEOTIDE SEQUENCE [LARGE SCALE GENOMIC DNA]</scope>
    <source>
        <strain evidence="16">MED-G83</strain>
    </source>
</reference>
<accession>A0A368BK96</accession>
<dbReference type="PANTHER" id="PTHR43394:SF1">
    <property type="entry name" value="ATP-BINDING CASSETTE SUB-FAMILY B MEMBER 10, MITOCHONDRIAL"/>
    <property type="match status" value="1"/>
</dbReference>
<dbReference type="PANTHER" id="PTHR43394">
    <property type="entry name" value="ATP-DEPENDENT PERMEASE MDL1, MITOCHONDRIAL"/>
    <property type="match status" value="1"/>
</dbReference>
<dbReference type="SUPFAM" id="SSF52540">
    <property type="entry name" value="P-loop containing nucleoside triphosphate hydrolases"/>
    <property type="match status" value="2"/>
</dbReference>
<evidence type="ECO:0000256" key="2">
    <source>
        <dbReference type="ARBA" id="ARBA00022448"/>
    </source>
</evidence>
<keyword evidence="11" id="KW-0418">Kinase</keyword>
<dbReference type="GO" id="GO:0015421">
    <property type="term" value="F:ABC-type oligopeptide transporter activity"/>
    <property type="evidence" value="ECO:0007669"/>
    <property type="project" value="TreeGrafter"/>
</dbReference>
<dbReference type="SMART" id="SM00382">
    <property type="entry name" value="AAA"/>
    <property type="match status" value="1"/>
</dbReference>
<comment type="catalytic activity">
    <reaction evidence="11">
        <text>a lipid A disaccharide + ATP = a lipid IVA + ADP + H(+)</text>
        <dbReference type="Rhea" id="RHEA:67840"/>
        <dbReference type="ChEBI" id="CHEBI:15378"/>
        <dbReference type="ChEBI" id="CHEBI:30616"/>
        <dbReference type="ChEBI" id="CHEBI:176343"/>
        <dbReference type="ChEBI" id="CHEBI:176425"/>
        <dbReference type="ChEBI" id="CHEBI:456216"/>
        <dbReference type="EC" id="2.7.1.130"/>
    </reaction>
</comment>
<dbReference type="GO" id="GO:0016887">
    <property type="term" value="F:ATP hydrolysis activity"/>
    <property type="evidence" value="ECO:0007669"/>
    <property type="project" value="InterPro"/>
</dbReference>
<keyword evidence="11" id="KW-0441">Lipid A biosynthesis</keyword>
<dbReference type="SUPFAM" id="SSF90123">
    <property type="entry name" value="ABC transporter transmembrane region"/>
    <property type="match status" value="1"/>
</dbReference>
<dbReference type="UniPathway" id="UPA00359">
    <property type="reaction ID" value="UER00482"/>
</dbReference>
<dbReference type="NCBIfam" id="TIGR00682">
    <property type="entry name" value="lpxK"/>
    <property type="match status" value="1"/>
</dbReference>
<feature type="transmembrane region" description="Helical" evidence="13">
    <location>
        <begin position="244"/>
        <end position="265"/>
    </location>
</feature>
<dbReference type="InterPro" id="IPR003439">
    <property type="entry name" value="ABC_transporter-like_ATP-bd"/>
</dbReference>
<dbReference type="GO" id="GO:0034040">
    <property type="term" value="F:ATPase-coupled lipid transmembrane transporter activity"/>
    <property type="evidence" value="ECO:0007669"/>
    <property type="project" value="InterPro"/>
</dbReference>
<dbReference type="PROSITE" id="PS00211">
    <property type="entry name" value="ABC_TRANSPORTER_1"/>
    <property type="match status" value="1"/>
</dbReference>
<evidence type="ECO:0000256" key="13">
    <source>
        <dbReference type="SAM" id="Phobius"/>
    </source>
</evidence>
<dbReference type="InterPro" id="IPR003758">
    <property type="entry name" value="LpxK"/>
</dbReference>
<keyword evidence="10 13" id="KW-0472">Membrane</keyword>
<evidence type="ECO:0000256" key="11">
    <source>
        <dbReference type="HAMAP-Rule" id="MF_00409"/>
    </source>
</evidence>
<keyword evidence="11" id="KW-0808">Transferase</keyword>
<evidence type="ECO:0000256" key="5">
    <source>
        <dbReference type="ARBA" id="ARBA00022741"/>
    </source>
</evidence>
<dbReference type="InterPro" id="IPR027417">
    <property type="entry name" value="P-loop_NTPase"/>
</dbReference>
<feature type="transmembrane region" description="Helical" evidence="13">
    <location>
        <begin position="162"/>
        <end position="180"/>
    </location>
</feature>
<comment type="pathway">
    <text evidence="11">Glycolipid biosynthesis; lipid IV(A) biosynthesis; lipid IV(A) from (3R)-3-hydroxytetradecanoyl-[acyl-carrier-protein] and UDP-N-acetyl-alpha-D-glucosamine: step 6/6.</text>
</comment>
<protein>
    <recommendedName>
        <fullName evidence="11 12">Tetraacyldisaccharide 4'-kinase</fullName>
        <ecNumber evidence="11 12">2.7.1.130</ecNumber>
    </recommendedName>
    <alternativeName>
        <fullName evidence="11">Lipid A 4'-kinase</fullName>
    </alternativeName>
</protein>
<comment type="subcellular location">
    <subcellularLocation>
        <location evidence="1">Cell membrane</location>
        <topology evidence="1">Multi-pass membrane protein</topology>
    </subcellularLocation>
</comment>
<dbReference type="InterPro" id="IPR036640">
    <property type="entry name" value="ABC1_TM_sf"/>
</dbReference>
<keyword evidence="6 11" id="KW-0067">ATP-binding</keyword>
<sequence>MNNSLYQRLLGYTFKHKGLFALSIFGFLLFAIADISAVEWLKRVIGYINDSSDGFLNPLNLALFLLSVSVLRGIGFYIGNYFMANVGLKVVHNMREDIIRNLLYQPMSFFDQASKGEIVNRIIFTTNQITGAATNALKILVKEGFLLIGLFVYLLYLSWKLTVVIVLIAPLIAIVVSWAGKRLRKVAKKIQDVMGQVTQVSNEIANGAQEIKSFANEEAEQKRFKNANDENLLQNLKMESTSNLATPVIQVFVALALASMSYLALSNLEELNLPSESFVAFFTAAGLMARPIRQLSSLNAVIQKGLAAAEDIFQSMDKQPEDYESGIDLSKSLEGSVELKNVNFAYNEDGENVLNNISLTVEKGQTIALVGRSGSGKSTIVNLLNRFYDSYSGQITIDGYDIKKIKLKDLRSSISFVSQDPMLFNDTVRSNIAYGNKDVSENAIYQAAREANAYEFIMNLPDGFNTNIGDNGMLLSGGEKQRIAIARALLKKSSILIFDEATSALDNESEKEIQNAIEKASKNKTTFIIAHRLSTVEKADKICVLEDGAITQIGTHDQLIKEEGLYNVLQGSPIVEEVRQDVIEEDTFIPTKIPDEISYWDRYGFVNLALLPVSFIYWIGSSLKNLFHKPKRSNSNEIPVIVVGNLTVGGNGKTPLVNQIASDLLNLGYQPGIILRGYGGKFIGTKLVDDLTTAKEVGDEALFHFNRGFTVVVDRDRARALSFLERNTECDIVVSDDGLQHSNLRRDFEIVVEDSKRNFGNKLFLPSGPLRDNLTKLKKIDLFMHSGRAIASSNFFELEPDSWVHLASGKEQPIEEYPFGKVANVVCGIANPARFFETLNGLKINFEHRAFKDHHYFSKKDLDFDYTRPIVMTEKDAMRVKDKIDSDGIWYLKMKVKMNINLSKLIVEKLNG</sequence>
<organism evidence="16 17">
    <name type="scientific">SAR86 cluster bacterium</name>
    <dbReference type="NCBI Taxonomy" id="2030880"/>
    <lineage>
        <taxon>Bacteria</taxon>
        <taxon>Pseudomonadati</taxon>
        <taxon>Pseudomonadota</taxon>
        <taxon>Gammaproteobacteria</taxon>
        <taxon>SAR86 cluster</taxon>
    </lineage>
</organism>
<feature type="transmembrane region" description="Helical" evidence="13">
    <location>
        <begin position="61"/>
        <end position="84"/>
    </location>
</feature>
<dbReference type="Pfam" id="PF00005">
    <property type="entry name" value="ABC_tran"/>
    <property type="match status" value="1"/>
</dbReference>
<dbReference type="GO" id="GO:0009029">
    <property type="term" value="F:lipid-A 4'-kinase activity"/>
    <property type="evidence" value="ECO:0007669"/>
    <property type="project" value="UniProtKB-UniRule"/>
</dbReference>
<keyword evidence="11" id="KW-0443">Lipid metabolism</keyword>
<gene>
    <name evidence="16" type="primary">msbA</name>
    <name evidence="11" type="synonym">lpxK</name>
    <name evidence="16" type="ORF">DBW97_04170</name>
</gene>
<dbReference type="AlphaFoldDB" id="A0A368BK96"/>
<name>A0A368BK96_9GAMM</name>
<dbReference type="CDD" id="cd18552">
    <property type="entry name" value="ABC_6TM_MsbA_like"/>
    <property type="match status" value="1"/>
</dbReference>
<evidence type="ECO:0000259" key="14">
    <source>
        <dbReference type="PROSITE" id="PS50893"/>
    </source>
</evidence>
<keyword evidence="2" id="KW-0813">Transport</keyword>
<dbReference type="PROSITE" id="PS50893">
    <property type="entry name" value="ABC_TRANSPORTER_2"/>
    <property type="match status" value="1"/>
</dbReference>
<evidence type="ECO:0000256" key="10">
    <source>
        <dbReference type="ARBA" id="ARBA00023136"/>
    </source>
</evidence>
<feature type="domain" description="ABC transporter" evidence="14">
    <location>
        <begin position="337"/>
        <end position="572"/>
    </location>
</feature>
<comment type="function">
    <text evidence="11">Transfers the gamma-phosphate of ATP to the 4'-position of a tetraacyldisaccharide 1-phosphate intermediate (termed DS-1-P) to form tetraacyldisaccharide 1,4'-bis-phosphate (lipid IVA).</text>
</comment>
<evidence type="ECO:0000256" key="7">
    <source>
        <dbReference type="ARBA" id="ARBA00022967"/>
    </source>
</evidence>
<dbReference type="GO" id="GO:0005524">
    <property type="term" value="F:ATP binding"/>
    <property type="evidence" value="ECO:0007669"/>
    <property type="project" value="UniProtKB-UniRule"/>
</dbReference>
<evidence type="ECO:0000256" key="1">
    <source>
        <dbReference type="ARBA" id="ARBA00004651"/>
    </source>
</evidence>
<evidence type="ECO:0000256" key="12">
    <source>
        <dbReference type="NCBIfam" id="TIGR00682"/>
    </source>
</evidence>
<dbReference type="EC" id="2.7.1.130" evidence="11 12"/>
<comment type="similarity">
    <text evidence="11">Belongs to the LpxK family.</text>
</comment>
<proteinExistence type="inferred from homology"/>
<dbReference type="Pfam" id="PF00664">
    <property type="entry name" value="ABC_membrane"/>
    <property type="match status" value="1"/>
</dbReference>
<keyword evidence="3" id="KW-1003">Cell membrane</keyword>
<evidence type="ECO:0000256" key="3">
    <source>
        <dbReference type="ARBA" id="ARBA00022475"/>
    </source>
</evidence>
<keyword evidence="8 13" id="KW-1133">Transmembrane helix</keyword>
<dbReference type="NCBIfam" id="TIGR02203">
    <property type="entry name" value="MsbA_lipidA"/>
    <property type="match status" value="1"/>
</dbReference>
<evidence type="ECO:0000259" key="15">
    <source>
        <dbReference type="PROSITE" id="PS50929"/>
    </source>
</evidence>
<dbReference type="Proteomes" id="UP000252147">
    <property type="component" value="Unassembled WGS sequence"/>
</dbReference>